<evidence type="ECO:0000313" key="2">
    <source>
        <dbReference type="EMBL" id="SEQ92145.1"/>
    </source>
</evidence>
<gene>
    <name evidence="2" type="ORF">SAMN05444359_11912</name>
</gene>
<dbReference type="EMBL" id="FOFB01000019">
    <property type="protein sequence ID" value="SEQ92145.1"/>
    <property type="molecule type" value="Genomic_DNA"/>
</dbReference>
<protein>
    <submittedName>
        <fullName evidence="2">DinB superfamily protein</fullName>
    </submittedName>
</protein>
<organism evidence="2 3">
    <name type="scientific">Neolewinella agarilytica</name>
    <dbReference type="NCBI Taxonomy" id="478744"/>
    <lineage>
        <taxon>Bacteria</taxon>
        <taxon>Pseudomonadati</taxon>
        <taxon>Bacteroidota</taxon>
        <taxon>Saprospiria</taxon>
        <taxon>Saprospirales</taxon>
        <taxon>Lewinellaceae</taxon>
        <taxon>Neolewinella</taxon>
    </lineage>
</organism>
<feature type="domain" description="DinB-like" evidence="1">
    <location>
        <begin position="16"/>
        <end position="157"/>
    </location>
</feature>
<evidence type="ECO:0000313" key="3">
    <source>
        <dbReference type="Proteomes" id="UP000199021"/>
    </source>
</evidence>
<dbReference type="RefSeq" id="WP_090170403.1">
    <property type="nucleotide sequence ID" value="NZ_FOFB01000019.1"/>
</dbReference>
<dbReference type="InterPro" id="IPR024775">
    <property type="entry name" value="DinB-like"/>
</dbReference>
<dbReference type="STRING" id="478744.SAMN05444359_11912"/>
<dbReference type="Proteomes" id="UP000199021">
    <property type="component" value="Unassembled WGS sequence"/>
</dbReference>
<dbReference type="Gene3D" id="1.20.120.450">
    <property type="entry name" value="dinb family like domain"/>
    <property type="match status" value="1"/>
</dbReference>
<sequence>MTPTLLSDNLRGILRTVAPLLRQLTEAELSRKASPEKWSAKEVLGHLIDSAYNNHRRFLRALDQEDLIFTGYDQKAWVMLNGYQEREGSEVIDTFLLVQQHLAALLSRLPAERVNALTTRHEFHRMAMRKVAKNTPSSLGFLIEDYLFHLVHHLRQIFPDFQSTWYAGYQEGADKFRLS</sequence>
<dbReference type="Pfam" id="PF12867">
    <property type="entry name" value="DinB_2"/>
    <property type="match status" value="1"/>
</dbReference>
<reference evidence="3" key="1">
    <citation type="submission" date="2016-10" db="EMBL/GenBank/DDBJ databases">
        <authorList>
            <person name="Varghese N."/>
            <person name="Submissions S."/>
        </authorList>
    </citation>
    <scope>NUCLEOTIDE SEQUENCE [LARGE SCALE GENOMIC DNA]</scope>
    <source>
        <strain evidence="3">DSM 24740</strain>
    </source>
</reference>
<proteinExistence type="predicted"/>
<dbReference type="InParanoid" id="A0A1H9K031"/>
<dbReference type="AlphaFoldDB" id="A0A1H9K031"/>
<name>A0A1H9K031_9BACT</name>
<dbReference type="InterPro" id="IPR034660">
    <property type="entry name" value="DinB/YfiT-like"/>
</dbReference>
<dbReference type="SUPFAM" id="SSF109854">
    <property type="entry name" value="DinB/YfiT-like putative metalloenzymes"/>
    <property type="match status" value="1"/>
</dbReference>
<evidence type="ECO:0000259" key="1">
    <source>
        <dbReference type="Pfam" id="PF12867"/>
    </source>
</evidence>
<keyword evidence="3" id="KW-1185">Reference proteome</keyword>
<accession>A0A1H9K031</accession>
<dbReference type="OrthoDB" id="9793216at2"/>